<keyword evidence="5 9" id="KW-1133">Transmembrane helix</keyword>
<dbReference type="EnsemblMetazoa" id="XM_021060680.2">
    <property type="protein sequence ID" value="XP_020916339.1"/>
    <property type="gene ID" value="LOC110253728"/>
</dbReference>
<dbReference type="InterPro" id="IPR000425">
    <property type="entry name" value="MIP"/>
</dbReference>
<dbReference type="AlphaFoldDB" id="A0A913Y9F0"/>
<dbReference type="GO" id="GO:0016323">
    <property type="term" value="C:basolateral plasma membrane"/>
    <property type="evidence" value="ECO:0007669"/>
    <property type="project" value="TreeGrafter"/>
</dbReference>
<evidence type="ECO:0000256" key="4">
    <source>
        <dbReference type="ARBA" id="ARBA00022692"/>
    </source>
</evidence>
<keyword evidence="6 9" id="KW-0472">Membrane</keyword>
<dbReference type="NCBIfam" id="TIGR00861">
    <property type="entry name" value="MIP"/>
    <property type="match status" value="1"/>
</dbReference>
<feature type="transmembrane region" description="Helical" evidence="9">
    <location>
        <begin position="186"/>
        <end position="209"/>
    </location>
</feature>
<dbReference type="InterPro" id="IPR050363">
    <property type="entry name" value="MIP/Aquaporin"/>
</dbReference>
<feature type="transmembrane region" description="Helical" evidence="9">
    <location>
        <begin position="237"/>
        <end position="259"/>
    </location>
</feature>
<dbReference type="InterPro" id="IPR022357">
    <property type="entry name" value="MIP_CS"/>
</dbReference>
<dbReference type="OrthoDB" id="3222at2759"/>
<protein>
    <recommendedName>
        <fullName evidence="12">Aquaporin-3</fullName>
    </recommendedName>
</protein>
<proteinExistence type="inferred from homology"/>
<dbReference type="PANTHER" id="PTHR43829">
    <property type="entry name" value="AQUAPORIN OR AQUAGLYCEROPORIN RELATED"/>
    <property type="match status" value="1"/>
</dbReference>
<evidence type="ECO:0000256" key="6">
    <source>
        <dbReference type="ARBA" id="ARBA00023136"/>
    </source>
</evidence>
<evidence type="ECO:0000256" key="3">
    <source>
        <dbReference type="ARBA" id="ARBA00022448"/>
    </source>
</evidence>
<comment type="subcellular location">
    <subcellularLocation>
        <location evidence="1">Membrane</location>
        <topology evidence="1">Multi-pass membrane protein</topology>
    </subcellularLocation>
</comment>
<dbReference type="PRINTS" id="PR02019">
    <property type="entry name" value="AQUAPORIN7"/>
</dbReference>
<keyword evidence="4 7" id="KW-0812">Transmembrane</keyword>
<dbReference type="Pfam" id="PF00230">
    <property type="entry name" value="MIP"/>
    <property type="match status" value="1"/>
</dbReference>
<evidence type="ECO:0000256" key="7">
    <source>
        <dbReference type="RuleBase" id="RU000477"/>
    </source>
</evidence>
<dbReference type="SUPFAM" id="SSF81338">
    <property type="entry name" value="Aquaporin-like"/>
    <property type="match status" value="1"/>
</dbReference>
<evidence type="ECO:0000256" key="8">
    <source>
        <dbReference type="SAM" id="MobiDB-lite"/>
    </source>
</evidence>
<organism evidence="10 11">
    <name type="scientific">Exaiptasia diaphana</name>
    <name type="common">Tropical sea anemone</name>
    <name type="synonym">Aiptasia pulchella</name>
    <dbReference type="NCBI Taxonomy" id="2652724"/>
    <lineage>
        <taxon>Eukaryota</taxon>
        <taxon>Metazoa</taxon>
        <taxon>Cnidaria</taxon>
        <taxon>Anthozoa</taxon>
        <taxon>Hexacorallia</taxon>
        <taxon>Actiniaria</taxon>
        <taxon>Aiptasiidae</taxon>
        <taxon>Exaiptasia</taxon>
    </lineage>
</organism>
<feature type="compositionally biased region" description="Basic and acidic residues" evidence="8">
    <location>
        <begin position="283"/>
        <end position="305"/>
    </location>
</feature>
<evidence type="ECO:0000256" key="9">
    <source>
        <dbReference type="SAM" id="Phobius"/>
    </source>
</evidence>
<feature type="transmembrane region" description="Helical" evidence="9">
    <location>
        <begin position="156"/>
        <end position="174"/>
    </location>
</feature>
<evidence type="ECO:0000256" key="1">
    <source>
        <dbReference type="ARBA" id="ARBA00004141"/>
    </source>
</evidence>
<dbReference type="KEGG" id="epa:110253728"/>
<evidence type="ECO:0000256" key="2">
    <source>
        <dbReference type="ARBA" id="ARBA00006175"/>
    </source>
</evidence>
<dbReference type="PRINTS" id="PR00783">
    <property type="entry name" value="MINTRINSICP"/>
</dbReference>
<feature type="transmembrane region" description="Helical" evidence="9">
    <location>
        <begin position="55"/>
        <end position="75"/>
    </location>
</feature>
<feature type="transmembrane region" description="Helical" evidence="9">
    <location>
        <begin position="21"/>
        <end position="43"/>
    </location>
</feature>
<evidence type="ECO:0000313" key="11">
    <source>
        <dbReference type="Proteomes" id="UP000887567"/>
    </source>
</evidence>
<evidence type="ECO:0000256" key="5">
    <source>
        <dbReference type="ARBA" id="ARBA00022989"/>
    </source>
</evidence>
<dbReference type="PROSITE" id="PS00221">
    <property type="entry name" value="MIP"/>
    <property type="match status" value="1"/>
</dbReference>
<keyword evidence="3 7" id="KW-0813">Transport</keyword>
<evidence type="ECO:0008006" key="12">
    <source>
        <dbReference type="Google" id="ProtNLM"/>
    </source>
</evidence>
<dbReference type="PANTHER" id="PTHR43829:SF9">
    <property type="entry name" value="AQUAPORIN-9"/>
    <property type="match status" value="1"/>
</dbReference>
<dbReference type="FunFam" id="1.20.1080.10:FF:000064">
    <property type="entry name" value="Uncharacterized protein"/>
    <property type="match status" value="1"/>
</dbReference>
<dbReference type="InterPro" id="IPR023271">
    <property type="entry name" value="Aquaporin-like"/>
</dbReference>
<accession>A0A913Y9F0</accession>
<dbReference type="OMA" id="IVACHIG"/>
<dbReference type="GO" id="GO:0015250">
    <property type="term" value="F:water channel activity"/>
    <property type="evidence" value="ECO:0007669"/>
    <property type="project" value="TreeGrafter"/>
</dbReference>
<dbReference type="GO" id="GO:0015254">
    <property type="term" value="F:glycerol channel activity"/>
    <property type="evidence" value="ECO:0007669"/>
    <property type="project" value="TreeGrafter"/>
</dbReference>
<dbReference type="Gene3D" id="1.20.1080.10">
    <property type="entry name" value="Glycerol uptake facilitator protein"/>
    <property type="match status" value="1"/>
</dbReference>
<keyword evidence="11" id="KW-1185">Reference proteome</keyword>
<dbReference type="RefSeq" id="XP_020916339.1">
    <property type="nucleotide sequence ID" value="XM_021060680.2"/>
</dbReference>
<comment type="similarity">
    <text evidence="2 7">Belongs to the MIP/aquaporin (TC 1.A.8) family.</text>
</comment>
<evidence type="ECO:0000313" key="10">
    <source>
        <dbReference type="EnsemblMetazoa" id="XP_020916339.1"/>
    </source>
</evidence>
<feature type="transmembrane region" description="Helical" evidence="9">
    <location>
        <begin position="96"/>
        <end position="118"/>
    </location>
</feature>
<sequence length="305" mass="32630">MVMMNCNKIKGRLPPLAREALAEFIATFILLIFGDGSVAQYVLSKGTKGTFFSVNFGWGVGVTLGCYWAAGISGAHMNPAVTLAFAVTRRLPWKKVPVYILAQMGGAFIASAVLYGVYYDALNAFDGGVRQVLGPQGTAGIWATYPSDFLSTGAGFADQVLGTALLVGSVFAIVDKFNVGPDKTIAPVLIGLVVFVIGATFGFNCGYAINPARDLAPRIFTAMAGWGSEVFTAANSWAWVPVIACPIGGIIGAYTYILFIELHYPKQGGEEEDDEVENGNNEQQRRLVDPTPEQEGKEKRSESSM</sequence>
<dbReference type="CDD" id="cd00333">
    <property type="entry name" value="MIP"/>
    <property type="match status" value="1"/>
</dbReference>
<name>A0A913Y9F0_EXADI</name>
<feature type="region of interest" description="Disordered" evidence="8">
    <location>
        <begin position="269"/>
        <end position="305"/>
    </location>
</feature>
<dbReference type="Proteomes" id="UP000887567">
    <property type="component" value="Unplaced"/>
</dbReference>
<reference evidence="10" key="1">
    <citation type="submission" date="2022-11" db="UniProtKB">
        <authorList>
            <consortium name="EnsemblMetazoa"/>
        </authorList>
    </citation>
    <scope>IDENTIFICATION</scope>
</reference>
<dbReference type="GeneID" id="110253728"/>